<comment type="caution">
    <text evidence="2">The sequence shown here is derived from an EMBL/GenBank/DDBJ whole genome shotgun (WGS) entry which is preliminary data.</text>
</comment>
<feature type="transmembrane region" description="Helical" evidence="1">
    <location>
        <begin position="45"/>
        <end position="62"/>
    </location>
</feature>
<keyword evidence="1" id="KW-0812">Transmembrane</keyword>
<dbReference type="AlphaFoldDB" id="A0A4R2T6K8"/>
<keyword evidence="1" id="KW-1133">Transmembrane helix</keyword>
<dbReference type="EMBL" id="SLYB01000001">
    <property type="protein sequence ID" value="TCP97755.1"/>
    <property type="molecule type" value="Genomic_DNA"/>
</dbReference>
<reference evidence="2 3" key="1">
    <citation type="submission" date="2019-03" db="EMBL/GenBank/DDBJ databases">
        <title>Genomic Encyclopedia of Type Strains, Phase IV (KMG-IV): sequencing the most valuable type-strain genomes for metagenomic binning, comparative biology and taxonomic classification.</title>
        <authorList>
            <person name="Goeker M."/>
        </authorList>
    </citation>
    <scope>NUCLEOTIDE SEQUENCE [LARGE SCALE GENOMIC DNA]</scope>
    <source>
        <strain evidence="2 3">DSM 28404</strain>
    </source>
</reference>
<evidence type="ECO:0000313" key="3">
    <source>
        <dbReference type="Proteomes" id="UP000295763"/>
    </source>
</evidence>
<dbReference type="RefSeq" id="WP_131974351.1">
    <property type="nucleotide sequence ID" value="NZ_SLYB01000001.1"/>
</dbReference>
<proteinExistence type="predicted"/>
<feature type="transmembrane region" description="Helical" evidence="1">
    <location>
        <begin position="15"/>
        <end position="33"/>
    </location>
</feature>
<feature type="transmembrane region" description="Helical" evidence="1">
    <location>
        <begin position="82"/>
        <end position="115"/>
    </location>
</feature>
<dbReference type="OrthoDB" id="8779206at2"/>
<keyword evidence="3" id="KW-1185">Reference proteome</keyword>
<keyword evidence="1" id="KW-0472">Membrane</keyword>
<dbReference type="Proteomes" id="UP000295763">
    <property type="component" value="Unassembled WGS sequence"/>
</dbReference>
<name>A0A4R2T6K8_9PAST</name>
<accession>A0A4R2T6K8</accession>
<sequence>MSILAKTFGGLSKSYYVRQFLFGLLFYALILFFSREMWNSGNIQGSITTAIFGLISLLLYPYSRFVYESIVEYIMGNNVFMINAILMLIVKFIIMLICFYFSIFIAPIGLLYLYFYHSKKEKALTQQNQD</sequence>
<evidence type="ECO:0000256" key="1">
    <source>
        <dbReference type="SAM" id="Phobius"/>
    </source>
</evidence>
<protein>
    <submittedName>
        <fullName evidence="2">Uncharacterized protein</fullName>
    </submittedName>
</protein>
<gene>
    <name evidence="2" type="ORF">EDC44_101138</name>
</gene>
<organism evidence="2 3">
    <name type="scientific">Cricetibacter osteomyelitidis</name>
    <dbReference type="NCBI Taxonomy" id="1521931"/>
    <lineage>
        <taxon>Bacteria</taxon>
        <taxon>Pseudomonadati</taxon>
        <taxon>Pseudomonadota</taxon>
        <taxon>Gammaproteobacteria</taxon>
        <taxon>Pasteurellales</taxon>
        <taxon>Pasteurellaceae</taxon>
        <taxon>Cricetibacter</taxon>
    </lineage>
</organism>
<evidence type="ECO:0000313" key="2">
    <source>
        <dbReference type="EMBL" id="TCP97755.1"/>
    </source>
</evidence>